<dbReference type="Pfam" id="PF20877">
    <property type="entry name" value="Anoctamin_N"/>
    <property type="match status" value="1"/>
</dbReference>
<gene>
    <name evidence="8" type="ORF">PG996_009665</name>
</gene>
<feature type="transmembrane region" description="Helical" evidence="5">
    <location>
        <begin position="572"/>
        <end position="596"/>
    </location>
</feature>
<dbReference type="Pfam" id="PF04547">
    <property type="entry name" value="Anoctamin"/>
    <property type="match status" value="1"/>
</dbReference>
<proteinExistence type="predicted"/>
<reference evidence="8 9" key="1">
    <citation type="submission" date="2023-01" db="EMBL/GenBank/DDBJ databases">
        <title>Analysis of 21 Apiospora genomes using comparative genomics revels a genus with tremendous synthesis potential of carbohydrate active enzymes and secondary metabolites.</title>
        <authorList>
            <person name="Sorensen T."/>
        </authorList>
    </citation>
    <scope>NUCLEOTIDE SEQUENCE [LARGE SCALE GENOMIC DNA]</scope>
    <source>
        <strain evidence="8 9">CBS 83171</strain>
    </source>
</reference>
<keyword evidence="2 5" id="KW-0812">Transmembrane</keyword>
<dbReference type="EMBL" id="JAQQWM010000006">
    <property type="protein sequence ID" value="KAK8059735.1"/>
    <property type="molecule type" value="Genomic_DNA"/>
</dbReference>
<feature type="transmembrane region" description="Helical" evidence="5">
    <location>
        <begin position="296"/>
        <end position="320"/>
    </location>
</feature>
<sequence>MASLRTLYAADGNPPELKTNMNVDFVINYRIPSDAPVEAEAGFTQLIEALTKAGLASEVRRGVDHTSVLVFVKVASEKYLKSRVYRERVQDWLYGVRIKTPEKDVDKIFEDEPIVDAERLRMVYLLLTNPKNEGGAGITPKTGQWKYVESIFPLHNHAFNRKWIKQWSSKYVLNEEDVDQIRNQFGEKVAFYFAFLQSYFSFLVFPAAFGFASWLILGQYSWLYALVNSLWSVVFFEYWKKKEEDLAVQWGVRGVSRIQLPRTAFQWDHEAADPVTGEAVKVYSTKKRLQTQLLQVPFAFICLLILGALYLFCFSVEIFIGEIYNGPFKSYLTFLPTIILTGLVPTLSTILGNLAAQLTEAENYETHDAHDAALTQKIFVVNFITSYTPLFLSAFVYMPFGNLLVPYLDVFKVTAEKISSSEKLTTQSFQINPDRLRTQVIYFTVTAQIVNFALEAVAPIVKRKVFKKVKEVQTEFTHKNEKGDVVPADAPEEAAFLARVRNEAELDVYDVATDYREMVVQFGYLSLFSAIWPLAPVSFLVNNWVELRSDAMKIAISSKRPIPWRADSIGPWLNALGFLSWIGSLVGSAIVFMFSGDSNGPNGEPSSITAWALLLTVLCAEHLYLAVQFAVRYGLKQMHSPGLHKERAERFQMRKSLLAETLDNENDVETKPLPDIPTGEKITRAALEEEARQASLRGHGTPEEAFWQRQQGMDETISIGRSLISKMAAANKTAKA</sequence>
<comment type="subcellular location">
    <subcellularLocation>
        <location evidence="1">Membrane</location>
        <topology evidence="1">Multi-pass membrane protein</topology>
    </subcellularLocation>
</comment>
<dbReference type="Proteomes" id="UP001446871">
    <property type="component" value="Unassembled WGS sequence"/>
</dbReference>
<evidence type="ECO:0000256" key="4">
    <source>
        <dbReference type="ARBA" id="ARBA00023136"/>
    </source>
</evidence>
<dbReference type="PANTHER" id="PTHR12308:SF73">
    <property type="entry name" value="ANOCTAMIN"/>
    <property type="match status" value="1"/>
</dbReference>
<evidence type="ECO:0000256" key="1">
    <source>
        <dbReference type="ARBA" id="ARBA00004141"/>
    </source>
</evidence>
<feature type="transmembrane region" description="Helical" evidence="5">
    <location>
        <begin position="189"/>
        <end position="216"/>
    </location>
</feature>
<evidence type="ECO:0000256" key="2">
    <source>
        <dbReference type="ARBA" id="ARBA00022692"/>
    </source>
</evidence>
<dbReference type="InterPro" id="IPR049452">
    <property type="entry name" value="Anoctamin_TM"/>
</dbReference>
<evidence type="ECO:0008006" key="10">
    <source>
        <dbReference type="Google" id="ProtNLM"/>
    </source>
</evidence>
<feature type="transmembrane region" description="Helical" evidence="5">
    <location>
        <begin position="222"/>
        <end position="239"/>
    </location>
</feature>
<accession>A0ABR1UNU9</accession>
<feature type="transmembrane region" description="Helical" evidence="5">
    <location>
        <begin position="608"/>
        <end position="631"/>
    </location>
</feature>
<organism evidence="8 9">
    <name type="scientific">Apiospora saccharicola</name>
    <dbReference type="NCBI Taxonomy" id="335842"/>
    <lineage>
        <taxon>Eukaryota</taxon>
        <taxon>Fungi</taxon>
        <taxon>Dikarya</taxon>
        <taxon>Ascomycota</taxon>
        <taxon>Pezizomycotina</taxon>
        <taxon>Sordariomycetes</taxon>
        <taxon>Xylariomycetidae</taxon>
        <taxon>Amphisphaeriales</taxon>
        <taxon>Apiosporaceae</taxon>
        <taxon>Apiospora</taxon>
    </lineage>
</organism>
<dbReference type="PANTHER" id="PTHR12308">
    <property type="entry name" value="ANOCTAMIN"/>
    <property type="match status" value="1"/>
</dbReference>
<evidence type="ECO:0000313" key="8">
    <source>
        <dbReference type="EMBL" id="KAK8059735.1"/>
    </source>
</evidence>
<name>A0ABR1UNU9_9PEZI</name>
<evidence type="ECO:0000259" key="6">
    <source>
        <dbReference type="Pfam" id="PF04547"/>
    </source>
</evidence>
<evidence type="ECO:0000259" key="7">
    <source>
        <dbReference type="Pfam" id="PF20877"/>
    </source>
</evidence>
<keyword evidence="9" id="KW-1185">Reference proteome</keyword>
<evidence type="ECO:0000313" key="9">
    <source>
        <dbReference type="Proteomes" id="UP001446871"/>
    </source>
</evidence>
<feature type="transmembrane region" description="Helical" evidence="5">
    <location>
        <begin position="377"/>
        <end position="398"/>
    </location>
</feature>
<dbReference type="InterPro" id="IPR049456">
    <property type="entry name" value="Anoctamin_N_fung"/>
</dbReference>
<feature type="transmembrane region" description="Helical" evidence="5">
    <location>
        <begin position="332"/>
        <end position="356"/>
    </location>
</feature>
<feature type="domain" description="Anoctamin alpha-beta plait" evidence="7">
    <location>
        <begin position="22"/>
        <end position="148"/>
    </location>
</feature>
<protein>
    <recommendedName>
        <fullName evidence="10">Plasma membrane channel protein</fullName>
    </recommendedName>
</protein>
<feature type="transmembrane region" description="Helical" evidence="5">
    <location>
        <begin position="440"/>
        <end position="461"/>
    </location>
</feature>
<evidence type="ECO:0000256" key="3">
    <source>
        <dbReference type="ARBA" id="ARBA00022989"/>
    </source>
</evidence>
<comment type="caution">
    <text evidence="8">The sequence shown here is derived from an EMBL/GenBank/DDBJ whole genome shotgun (WGS) entry which is preliminary data.</text>
</comment>
<keyword evidence="3 5" id="KW-1133">Transmembrane helix</keyword>
<dbReference type="InterPro" id="IPR007632">
    <property type="entry name" value="Anoctamin"/>
</dbReference>
<keyword evidence="4 5" id="KW-0472">Membrane</keyword>
<evidence type="ECO:0000256" key="5">
    <source>
        <dbReference type="SAM" id="Phobius"/>
    </source>
</evidence>
<feature type="domain" description="Anoctamin transmembrane" evidence="6">
    <location>
        <begin position="181"/>
        <end position="649"/>
    </location>
</feature>